<proteinExistence type="predicted"/>
<feature type="transmembrane region" description="Helical" evidence="1">
    <location>
        <begin position="246"/>
        <end position="270"/>
    </location>
</feature>
<dbReference type="Pfam" id="PF09335">
    <property type="entry name" value="VTT_dom"/>
    <property type="match status" value="1"/>
</dbReference>
<evidence type="ECO:0000256" key="1">
    <source>
        <dbReference type="SAM" id="Phobius"/>
    </source>
</evidence>
<reference evidence="3 4" key="1">
    <citation type="journal article" date="2018" name="PLoS Genet.">
        <title>Population sequencing reveals clonal diversity and ancestral inbreeding in the grapevine cultivar Chardonnay.</title>
        <authorList>
            <person name="Roach M.J."/>
            <person name="Johnson D.L."/>
            <person name="Bohlmann J."/>
            <person name="van Vuuren H.J."/>
            <person name="Jones S.J."/>
            <person name="Pretorius I.S."/>
            <person name="Schmidt S.A."/>
            <person name="Borneman A.R."/>
        </authorList>
    </citation>
    <scope>NUCLEOTIDE SEQUENCE [LARGE SCALE GENOMIC DNA]</scope>
    <source>
        <strain evidence="4">cv. Chardonnay</strain>
        <tissue evidence="3">Leaf</tissue>
    </source>
</reference>
<organism evidence="3 4">
    <name type="scientific">Vitis vinifera</name>
    <name type="common">Grape</name>
    <dbReference type="NCBI Taxonomy" id="29760"/>
    <lineage>
        <taxon>Eukaryota</taxon>
        <taxon>Viridiplantae</taxon>
        <taxon>Streptophyta</taxon>
        <taxon>Embryophyta</taxon>
        <taxon>Tracheophyta</taxon>
        <taxon>Spermatophyta</taxon>
        <taxon>Magnoliopsida</taxon>
        <taxon>eudicotyledons</taxon>
        <taxon>Gunneridae</taxon>
        <taxon>Pentapetalae</taxon>
        <taxon>rosids</taxon>
        <taxon>Vitales</taxon>
        <taxon>Vitaceae</taxon>
        <taxon>Viteae</taxon>
        <taxon>Vitis</taxon>
    </lineage>
</organism>
<comment type="caution">
    <text evidence="3">The sequence shown here is derived from an EMBL/GenBank/DDBJ whole genome shotgun (WGS) entry which is preliminary data.</text>
</comment>
<feature type="transmembrane region" description="Helical" evidence="1">
    <location>
        <begin position="334"/>
        <end position="353"/>
    </location>
</feature>
<feature type="transmembrane region" description="Helical" evidence="1">
    <location>
        <begin position="51"/>
        <end position="75"/>
    </location>
</feature>
<dbReference type="Proteomes" id="UP000288805">
    <property type="component" value="Unassembled WGS sequence"/>
</dbReference>
<feature type="transmembrane region" description="Helical" evidence="1">
    <location>
        <begin position="213"/>
        <end position="234"/>
    </location>
</feature>
<keyword evidence="1" id="KW-1133">Transmembrane helix</keyword>
<name>A0A438ESH5_VITVI</name>
<evidence type="ECO:0000259" key="2">
    <source>
        <dbReference type="Pfam" id="PF09335"/>
    </source>
</evidence>
<dbReference type="EMBL" id="QGNW01001194">
    <property type="protein sequence ID" value="RVW50696.1"/>
    <property type="molecule type" value="Genomic_DNA"/>
</dbReference>
<keyword evidence="1" id="KW-0472">Membrane</keyword>
<sequence>MTFEGGDDDGGVVPELTLRMGDYVKLRQPAECEEEGFGDVEPSTPRRRGLIWWWVKVALLCVVLGVLAGVFLKWVGPFFMDKILAKFRYFGSLVVVSMPEAFGTALSVELMLFLSSQEQGLLVKCFIKGLEGERYLNNIRIGGDLLYHQWGCVLIGIFMPSLLNSASLLKQGKVPSIDIPIHACIFSFSSFPLTNCSILQELMPIINWETTTFSTPVLALVIFGSVALFPTLLLPSTPSMWVAGMTFGYGLGFLLIIAGVAVGVSLPYIIGSLFHHKIQGWLEKYPKKASIIRLAGEGNWFHQFRAVTLIRVSPFPYILFNYCSVATNVKYGPYIMGSLIGVVPEIFVAIYTYELSLLFSNSC</sequence>
<dbReference type="PANTHER" id="PTHR46431">
    <property type="entry name" value="EXPRESSED PROTEIN"/>
    <property type="match status" value="1"/>
</dbReference>
<accession>A0A438ESH5</accession>
<keyword evidence="1" id="KW-0812">Transmembrane</keyword>
<gene>
    <name evidence="3" type="ORF">CK203_073300</name>
</gene>
<dbReference type="PANTHER" id="PTHR46431:SF7">
    <property type="entry name" value="SNARE ASSOCIATED GOLGI PROTEIN FAMILY"/>
    <property type="match status" value="1"/>
</dbReference>
<evidence type="ECO:0000313" key="3">
    <source>
        <dbReference type="EMBL" id="RVW50696.1"/>
    </source>
</evidence>
<feature type="transmembrane region" description="Helical" evidence="1">
    <location>
        <begin position="145"/>
        <end position="163"/>
    </location>
</feature>
<dbReference type="AlphaFoldDB" id="A0A438ESH5"/>
<protein>
    <recommendedName>
        <fullName evidence="2">VTT domain-containing protein</fullName>
    </recommendedName>
</protein>
<dbReference type="InterPro" id="IPR032816">
    <property type="entry name" value="VTT_dom"/>
</dbReference>
<evidence type="ECO:0000313" key="4">
    <source>
        <dbReference type="Proteomes" id="UP000288805"/>
    </source>
</evidence>
<feature type="domain" description="VTT" evidence="2">
    <location>
        <begin position="234"/>
        <end position="352"/>
    </location>
</feature>
<feature type="transmembrane region" description="Helical" evidence="1">
    <location>
        <begin position="87"/>
        <end position="114"/>
    </location>
</feature>